<feature type="region of interest" description="Disordered" evidence="1">
    <location>
        <begin position="1"/>
        <end position="48"/>
    </location>
</feature>
<dbReference type="AlphaFoldDB" id="A0A834JB62"/>
<sequence length="88" mass="9908">MFGKIGLSDFEKTRGRDEDRPRKRSDYSGGGRKGRGRRGDEREGSRFLPVEDVGKRRWERAAFSGSNVVAPARRLPHAPARNVTVEPV</sequence>
<keyword evidence="3" id="KW-1185">Reference proteome</keyword>
<comment type="caution">
    <text evidence="2">The sequence shown here is derived from an EMBL/GenBank/DDBJ whole genome shotgun (WGS) entry which is preliminary data.</text>
</comment>
<evidence type="ECO:0000256" key="1">
    <source>
        <dbReference type="SAM" id="MobiDB-lite"/>
    </source>
</evidence>
<evidence type="ECO:0000313" key="3">
    <source>
        <dbReference type="Proteomes" id="UP000614350"/>
    </source>
</evidence>
<feature type="compositionally biased region" description="Low complexity" evidence="1">
    <location>
        <begin position="70"/>
        <end position="81"/>
    </location>
</feature>
<organism evidence="2 3">
    <name type="scientific">Vespula vulgaris</name>
    <name type="common">Yellow jacket</name>
    <name type="synonym">Wasp</name>
    <dbReference type="NCBI Taxonomy" id="7454"/>
    <lineage>
        <taxon>Eukaryota</taxon>
        <taxon>Metazoa</taxon>
        <taxon>Ecdysozoa</taxon>
        <taxon>Arthropoda</taxon>
        <taxon>Hexapoda</taxon>
        <taxon>Insecta</taxon>
        <taxon>Pterygota</taxon>
        <taxon>Neoptera</taxon>
        <taxon>Endopterygota</taxon>
        <taxon>Hymenoptera</taxon>
        <taxon>Apocrita</taxon>
        <taxon>Aculeata</taxon>
        <taxon>Vespoidea</taxon>
        <taxon>Vespidae</taxon>
        <taxon>Vespinae</taxon>
        <taxon>Vespula</taxon>
    </lineage>
</organism>
<proteinExistence type="predicted"/>
<gene>
    <name evidence="2" type="ORF">HZH66_011921</name>
</gene>
<reference evidence="2" key="1">
    <citation type="journal article" date="2020" name="G3 (Bethesda)">
        <title>High-Quality Assemblies for Three Invasive Social Wasps from the &lt;i&gt;Vespula&lt;/i&gt; Genus.</title>
        <authorList>
            <person name="Harrop T.W.R."/>
            <person name="Guhlin J."/>
            <person name="McLaughlin G.M."/>
            <person name="Permina E."/>
            <person name="Stockwell P."/>
            <person name="Gilligan J."/>
            <person name="Le Lec M.F."/>
            <person name="Gruber M.A.M."/>
            <person name="Quinn O."/>
            <person name="Lovegrove M."/>
            <person name="Duncan E.J."/>
            <person name="Remnant E.J."/>
            <person name="Van Eeckhoven J."/>
            <person name="Graham B."/>
            <person name="Knapp R.A."/>
            <person name="Langford K.W."/>
            <person name="Kronenberg Z."/>
            <person name="Press M.O."/>
            <person name="Eacker S.M."/>
            <person name="Wilson-Rankin E.E."/>
            <person name="Purcell J."/>
            <person name="Lester P.J."/>
            <person name="Dearden P.K."/>
        </authorList>
    </citation>
    <scope>NUCLEOTIDE SEQUENCE</scope>
    <source>
        <strain evidence="2">Marl-1</strain>
    </source>
</reference>
<protein>
    <submittedName>
        <fullName evidence="2">Uncharacterized protein</fullName>
    </submittedName>
</protein>
<feature type="compositionally biased region" description="Basic and acidic residues" evidence="1">
    <location>
        <begin position="9"/>
        <end position="26"/>
    </location>
</feature>
<dbReference type="Proteomes" id="UP000614350">
    <property type="component" value="Unassembled WGS sequence"/>
</dbReference>
<accession>A0A834JB62</accession>
<evidence type="ECO:0000313" key="2">
    <source>
        <dbReference type="EMBL" id="KAF7384835.1"/>
    </source>
</evidence>
<dbReference type="EMBL" id="JACSEA010000015">
    <property type="protein sequence ID" value="KAF7384835.1"/>
    <property type="molecule type" value="Genomic_DNA"/>
</dbReference>
<name>A0A834JB62_VESVU</name>
<feature type="region of interest" description="Disordered" evidence="1">
    <location>
        <begin position="69"/>
        <end position="88"/>
    </location>
</feature>